<dbReference type="SFLD" id="SFLDS00003">
    <property type="entry name" value="Haloacid_Dehalogenase"/>
    <property type="match status" value="1"/>
</dbReference>
<reference evidence="1 2" key="1">
    <citation type="journal article" date="2019" name="Int. J. Syst. Evol. Microbiol.">
        <title>The Global Catalogue of Microorganisms (GCM) 10K type strain sequencing project: providing services to taxonomists for standard genome sequencing and annotation.</title>
        <authorList>
            <consortium name="The Broad Institute Genomics Platform"/>
            <consortium name="The Broad Institute Genome Sequencing Center for Infectious Disease"/>
            <person name="Wu L."/>
            <person name="Ma J."/>
        </authorList>
    </citation>
    <scope>NUCLEOTIDE SEQUENCE [LARGE SCALE GENOMIC DNA]</scope>
    <source>
        <strain evidence="1 2">JCM 6486</strain>
    </source>
</reference>
<dbReference type="PROSITE" id="PS01228">
    <property type="entry name" value="COF_1"/>
    <property type="match status" value="1"/>
</dbReference>
<dbReference type="PANTHER" id="PTHR10000">
    <property type="entry name" value="PHOSPHOSERINE PHOSPHATASE"/>
    <property type="match status" value="1"/>
</dbReference>
<dbReference type="InterPro" id="IPR000150">
    <property type="entry name" value="Cof"/>
</dbReference>
<proteinExistence type="predicted"/>
<protein>
    <submittedName>
        <fullName evidence="1">Cof-type HAD-IIB family hydrolase</fullName>
    </submittedName>
</protein>
<gene>
    <name evidence="1" type="ORF">GCM10008917_05340</name>
</gene>
<dbReference type="InterPro" id="IPR023214">
    <property type="entry name" value="HAD_sf"/>
</dbReference>
<dbReference type="Gene3D" id="3.30.1240.10">
    <property type="match status" value="1"/>
</dbReference>
<name>A0ABN1LYQ5_9FIRM</name>
<dbReference type="SFLD" id="SFLDG01140">
    <property type="entry name" value="C2.B:_Phosphomannomutase_and_P"/>
    <property type="match status" value="1"/>
</dbReference>
<comment type="caution">
    <text evidence="1">The sequence shown here is derived from an EMBL/GenBank/DDBJ whole genome shotgun (WGS) entry which is preliminary data.</text>
</comment>
<dbReference type="PANTHER" id="PTHR10000:SF8">
    <property type="entry name" value="HAD SUPERFAMILY HYDROLASE-LIKE, TYPE 3"/>
    <property type="match status" value="1"/>
</dbReference>
<keyword evidence="1" id="KW-0378">Hydrolase</keyword>
<dbReference type="Proteomes" id="UP001400965">
    <property type="component" value="Unassembled WGS sequence"/>
</dbReference>
<dbReference type="NCBIfam" id="TIGR00099">
    <property type="entry name" value="Cof-subfamily"/>
    <property type="match status" value="1"/>
</dbReference>
<dbReference type="InterPro" id="IPR006379">
    <property type="entry name" value="HAD-SF_hydro_IIB"/>
</dbReference>
<dbReference type="RefSeq" id="WP_346042018.1">
    <property type="nucleotide sequence ID" value="NZ_BAAACP010000002.1"/>
</dbReference>
<dbReference type="InterPro" id="IPR036412">
    <property type="entry name" value="HAD-like_sf"/>
</dbReference>
<evidence type="ECO:0000313" key="1">
    <source>
        <dbReference type="EMBL" id="GAA0861944.1"/>
    </source>
</evidence>
<dbReference type="Pfam" id="PF08282">
    <property type="entry name" value="Hydrolase_3"/>
    <property type="match status" value="1"/>
</dbReference>
<accession>A0ABN1LYQ5</accession>
<dbReference type="EMBL" id="BAAACP010000002">
    <property type="protein sequence ID" value="GAA0861944.1"/>
    <property type="molecule type" value="Genomic_DNA"/>
</dbReference>
<evidence type="ECO:0000313" key="2">
    <source>
        <dbReference type="Proteomes" id="UP001400965"/>
    </source>
</evidence>
<sequence length="260" mass="29670">MIKYIFCDLDGTLYNNGISREDANSIENIEHEGIVFNVATGRIFSQAVRMTNNDINMNGYYICENGSYIYDSNHNLVFKGTIDDNIVKKVIAEFDSDIATMYFKFNGKVVLLEENDFFKIYTNEYIVDKEFSNKDTYDNLVGNIGIVSQDIEELYRLELFLKEEFDEVLDIYFSSEHTLNLVPKGVSKHEAIKKVCKILGASLDEIATIGDSPNDISMLKTTKYSFAMINSRKEVKESANYIANSVSDAITKIKYINKEV</sequence>
<dbReference type="GO" id="GO:0016787">
    <property type="term" value="F:hydrolase activity"/>
    <property type="evidence" value="ECO:0007669"/>
    <property type="project" value="UniProtKB-KW"/>
</dbReference>
<dbReference type="SUPFAM" id="SSF56784">
    <property type="entry name" value="HAD-like"/>
    <property type="match status" value="1"/>
</dbReference>
<organism evidence="1 2">
    <name type="scientific">Paraclostridium tenue</name>
    <dbReference type="NCBI Taxonomy" id="1737"/>
    <lineage>
        <taxon>Bacteria</taxon>
        <taxon>Bacillati</taxon>
        <taxon>Bacillota</taxon>
        <taxon>Clostridia</taxon>
        <taxon>Peptostreptococcales</taxon>
        <taxon>Peptostreptococcaceae</taxon>
        <taxon>Paraclostridium</taxon>
    </lineage>
</organism>
<keyword evidence="2" id="KW-1185">Reference proteome</keyword>
<dbReference type="Gene3D" id="3.40.50.1000">
    <property type="entry name" value="HAD superfamily/HAD-like"/>
    <property type="match status" value="1"/>
</dbReference>
<dbReference type="NCBIfam" id="TIGR01484">
    <property type="entry name" value="HAD-SF-IIB"/>
    <property type="match status" value="1"/>
</dbReference>